<dbReference type="PROSITE" id="PS50213">
    <property type="entry name" value="FAS1"/>
    <property type="match status" value="1"/>
</dbReference>
<organism evidence="3 4">
    <name type="scientific">Carboxylicivirga linearis</name>
    <dbReference type="NCBI Taxonomy" id="1628157"/>
    <lineage>
        <taxon>Bacteria</taxon>
        <taxon>Pseudomonadati</taxon>
        <taxon>Bacteroidota</taxon>
        <taxon>Bacteroidia</taxon>
        <taxon>Marinilabiliales</taxon>
        <taxon>Marinilabiliaceae</taxon>
        <taxon>Carboxylicivirga</taxon>
    </lineage>
</organism>
<keyword evidence="4" id="KW-1185">Reference proteome</keyword>
<accession>A0ABS5JZ79</accession>
<gene>
    <name evidence="3" type="ORF">KEM10_15125</name>
</gene>
<dbReference type="InterPro" id="IPR036378">
    <property type="entry name" value="FAS1_dom_sf"/>
</dbReference>
<dbReference type="PANTHER" id="PTHR10900">
    <property type="entry name" value="PERIOSTIN-RELATED"/>
    <property type="match status" value="1"/>
</dbReference>
<dbReference type="SUPFAM" id="SSF82153">
    <property type="entry name" value="FAS1 domain"/>
    <property type="match status" value="1"/>
</dbReference>
<dbReference type="PANTHER" id="PTHR10900:SF77">
    <property type="entry name" value="FI19380P1"/>
    <property type="match status" value="1"/>
</dbReference>
<sequence>MKYTIYKNALILLISVGFVFTACNDEWDSHYQEDIYDGAETSMMEYLEANSDLSTFTSLVKQTGYDDILNTPQVFTVWAPNNEALAGIDVNDELFVENLVKNHITRGRIGTSGISLDAIKMQSGKNIDFETNGGGYMFGDANLTQQNVPLNNGLVHKLDGYAPYLYNIKEYIGETEGFDSLKNYIFGKDNYEFDPINSAEIDIDENGQVVYDSVFIYTNEILSWIGEIYKEDSVYTAILPTNTAWQEAYDRIKPYFNLPIDLGSEKYADEYTKNRIVENMTFMGKIDNPAQYDSIQSRAWYYTPYSVPNSYASTTIKKFFNVEDLFANKEQVELSNGLVYIADQMPFLDSVFYKKIQLEAEYSDSRENSNSEVYYRSSYESDLDISNNYYLYVEPISTSAKPSVTFMLNDILSASYDISCVFVPESIAGDTLETKVSFVLTYINSETGRVRRQRVTPEDNVVKADGLTKMHALRWDFEWANVRNTYENMELPVQLEVINEVSDAEASDPELKLTRRMRIDCIMLEPVTE</sequence>
<proteinExistence type="predicted"/>
<feature type="chain" id="PRO_5047290929" evidence="1">
    <location>
        <begin position="22"/>
        <end position="529"/>
    </location>
</feature>
<dbReference type="PROSITE" id="PS51257">
    <property type="entry name" value="PROKAR_LIPOPROTEIN"/>
    <property type="match status" value="1"/>
</dbReference>
<feature type="domain" description="FAS1" evidence="2">
    <location>
        <begin position="40"/>
        <end position="162"/>
    </location>
</feature>
<dbReference type="EMBL" id="JAGUCO010000013">
    <property type="protein sequence ID" value="MBS2099626.1"/>
    <property type="molecule type" value="Genomic_DNA"/>
</dbReference>
<dbReference type="Gene3D" id="2.30.180.10">
    <property type="entry name" value="FAS1 domain"/>
    <property type="match status" value="1"/>
</dbReference>
<reference evidence="3 4" key="1">
    <citation type="journal article" date="2015" name="Int. J. Syst. Evol. Microbiol.">
        <title>Carboxylicivirga linearis sp. nov., isolated from a sea cucumber culture pond.</title>
        <authorList>
            <person name="Wang F.Q."/>
            <person name="Zhou Y.X."/>
            <person name="Lin X.Z."/>
            <person name="Chen G.J."/>
            <person name="Du Z.J."/>
        </authorList>
    </citation>
    <scope>NUCLEOTIDE SEQUENCE [LARGE SCALE GENOMIC DNA]</scope>
    <source>
        <strain evidence="3 4">FB218</strain>
    </source>
</reference>
<evidence type="ECO:0000256" key="1">
    <source>
        <dbReference type="SAM" id="SignalP"/>
    </source>
</evidence>
<evidence type="ECO:0000313" key="4">
    <source>
        <dbReference type="Proteomes" id="UP000708576"/>
    </source>
</evidence>
<dbReference type="InterPro" id="IPR050904">
    <property type="entry name" value="Adhesion/Biosynth-related"/>
</dbReference>
<dbReference type="InterPro" id="IPR000782">
    <property type="entry name" value="FAS1_domain"/>
</dbReference>
<comment type="caution">
    <text evidence="3">The sequence shown here is derived from an EMBL/GenBank/DDBJ whole genome shotgun (WGS) entry which is preliminary data.</text>
</comment>
<dbReference type="RefSeq" id="WP_212216870.1">
    <property type="nucleotide sequence ID" value="NZ_JAGUCO010000013.1"/>
</dbReference>
<dbReference type="Proteomes" id="UP000708576">
    <property type="component" value="Unassembled WGS sequence"/>
</dbReference>
<protein>
    <submittedName>
        <fullName evidence="3">Fasciclin domain-containing protein</fullName>
    </submittedName>
</protein>
<keyword evidence="1" id="KW-0732">Signal</keyword>
<feature type="signal peptide" evidence="1">
    <location>
        <begin position="1"/>
        <end position="21"/>
    </location>
</feature>
<dbReference type="Pfam" id="PF02469">
    <property type="entry name" value="Fasciclin"/>
    <property type="match status" value="1"/>
</dbReference>
<evidence type="ECO:0000259" key="2">
    <source>
        <dbReference type="PROSITE" id="PS50213"/>
    </source>
</evidence>
<evidence type="ECO:0000313" key="3">
    <source>
        <dbReference type="EMBL" id="MBS2099626.1"/>
    </source>
</evidence>
<name>A0ABS5JZ79_9BACT</name>